<organism evidence="8 9">
    <name type="scientific">Sphagnum troendelagicum</name>
    <dbReference type="NCBI Taxonomy" id="128251"/>
    <lineage>
        <taxon>Eukaryota</taxon>
        <taxon>Viridiplantae</taxon>
        <taxon>Streptophyta</taxon>
        <taxon>Embryophyta</taxon>
        <taxon>Bryophyta</taxon>
        <taxon>Sphagnophytina</taxon>
        <taxon>Sphagnopsida</taxon>
        <taxon>Sphagnales</taxon>
        <taxon>Sphagnaceae</taxon>
        <taxon>Sphagnum</taxon>
    </lineage>
</organism>
<keyword evidence="9" id="KW-1185">Reference proteome</keyword>
<name>A0ABP0U5Y2_9BRYO</name>
<dbReference type="InterPro" id="IPR013057">
    <property type="entry name" value="AA_transpt_TM"/>
</dbReference>
<feature type="transmembrane region" description="Helical" evidence="6">
    <location>
        <begin position="354"/>
        <end position="376"/>
    </location>
</feature>
<dbReference type="Proteomes" id="UP001497512">
    <property type="component" value="Chromosome 19"/>
</dbReference>
<feature type="transmembrane region" description="Helical" evidence="6">
    <location>
        <begin position="441"/>
        <end position="463"/>
    </location>
</feature>
<evidence type="ECO:0000313" key="8">
    <source>
        <dbReference type="EMBL" id="CAK9212849.1"/>
    </source>
</evidence>
<dbReference type="PANTHER" id="PTHR22950:SF652">
    <property type="entry name" value="TRANSMEMBRANE AMINO ACID TRANSPORTER FAMILY PROTEIN"/>
    <property type="match status" value="1"/>
</dbReference>
<keyword evidence="3" id="KW-0813">Transport</keyword>
<accession>A0ABP0U5Y2</accession>
<feature type="transmembrane region" description="Helical" evidence="6">
    <location>
        <begin position="382"/>
        <end position="405"/>
    </location>
</feature>
<feature type="transmembrane region" description="Helical" evidence="6">
    <location>
        <begin position="314"/>
        <end position="334"/>
    </location>
</feature>
<keyword evidence="3" id="KW-0029">Amino-acid transport</keyword>
<keyword evidence="2 6" id="KW-0812">Transmembrane</keyword>
<feature type="transmembrane region" description="Helical" evidence="6">
    <location>
        <begin position="270"/>
        <end position="294"/>
    </location>
</feature>
<evidence type="ECO:0000256" key="1">
    <source>
        <dbReference type="ARBA" id="ARBA00004141"/>
    </source>
</evidence>
<dbReference type="PANTHER" id="PTHR22950">
    <property type="entry name" value="AMINO ACID TRANSPORTER"/>
    <property type="match status" value="1"/>
</dbReference>
<evidence type="ECO:0000313" key="9">
    <source>
        <dbReference type="Proteomes" id="UP001497512"/>
    </source>
</evidence>
<feature type="transmembrane region" description="Helical" evidence="6">
    <location>
        <begin position="165"/>
        <end position="188"/>
    </location>
</feature>
<evidence type="ECO:0000259" key="7">
    <source>
        <dbReference type="Pfam" id="PF01490"/>
    </source>
</evidence>
<sequence length="469" mass="51637">MDAASMAAGLKQSGRNYSPWIAVFNMCNAAIGSGVLSFPYAFRQTGVFGGLFYTGIIWLVEVGALLLLIRTAEKYKTKSYQDLVVALFGPGMAIVTSITILVFLGGSLVSYFIITGDVFKPIFTDWFGENSLFADRRVVIVLFATLVVLPLSLKRSLQDLKWSSTISVTMLTYLTVTLGIIGVAKFLQEGVPQQVNFFRWGMHALIGVDIVVFSFHCHIQVMPIFAELADEPNPFFHEGWNWGLREPLLSTENEAPILQKGSSRVKCMDGVILISMTTCFIGYCLVGEFGYLLFPDVESDLLKSFGSSNPFINFSRIGMAVVSMVCYPVCHYPCRTILDDATRYVLQGRIKEGFSWSLHVILTLVLCGAALGTSLLTSDLGTVFSIVGSTGGVLVVFIIPGLILIHNKLGEHRLPVLRDTEAPSHGEEVVHPRNRVKYIRIVGGCVLMCFGFLIFLITAYITVKGKENV</sequence>
<feature type="domain" description="Amino acid transporter transmembrane" evidence="7">
    <location>
        <begin position="263"/>
        <end position="403"/>
    </location>
</feature>
<feature type="transmembrane region" description="Helical" evidence="6">
    <location>
        <begin position="200"/>
        <end position="219"/>
    </location>
</feature>
<evidence type="ECO:0000256" key="5">
    <source>
        <dbReference type="ARBA" id="ARBA00023136"/>
    </source>
</evidence>
<comment type="subcellular location">
    <subcellularLocation>
        <location evidence="1">Membrane</location>
        <topology evidence="1">Multi-pass membrane protein</topology>
    </subcellularLocation>
</comment>
<gene>
    <name evidence="8" type="ORF">CSSPTR1EN2_LOCUS11442</name>
</gene>
<evidence type="ECO:0000256" key="2">
    <source>
        <dbReference type="ARBA" id="ARBA00022692"/>
    </source>
</evidence>
<protein>
    <recommendedName>
        <fullName evidence="7">Amino acid transporter transmembrane domain-containing protein</fullName>
    </recommendedName>
</protein>
<keyword evidence="4 6" id="KW-1133">Transmembrane helix</keyword>
<feature type="transmembrane region" description="Helical" evidence="6">
    <location>
        <begin position="134"/>
        <end position="153"/>
    </location>
</feature>
<feature type="transmembrane region" description="Helical" evidence="6">
    <location>
        <begin position="20"/>
        <end position="42"/>
    </location>
</feature>
<proteinExistence type="predicted"/>
<dbReference type="Pfam" id="PF01490">
    <property type="entry name" value="Aa_trans"/>
    <property type="match status" value="2"/>
</dbReference>
<reference evidence="8" key="1">
    <citation type="submission" date="2024-02" db="EMBL/GenBank/DDBJ databases">
        <authorList>
            <consortium name="ELIXIR-Norway"/>
            <consortium name="Elixir Norway"/>
        </authorList>
    </citation>
    <scope>NUCLEOTIDE SEQUENCE</scope>
</reference>
<evidence type="ECO:0000256" key="6">
    <source>
        <dbReference type="SAM" id="Phobius"/>
    </source>
</evidence>
<evidence type="ECO:0000256" key="3">
    <source>
        <dbReference type="ARBA" id="ARBA00022970"/>
    </source>
</evidence>
<feature type="domain" description="Amino acid transporter transmembrane" evidence="7">
    <location>
        <begin position="16"/>
        <end position="233"/>
    </location>
</feature>
<keyword evidence="5 6" id="KW-0472">Membrane</keyword>
<evidence type="ECO:0000256" key="4">
    <source>
        <dbReference type="ARBA" id="ARBA00022989"/>
    </source>
</evidence>
<dbReference type="EMBL" id="OZ019911">
    <property type="protein sequence ID" value="CAK9212849.1"/>
    <property type="molecule type" value="Genomic_DNA"/>
</dbReference>
<feature type="transmembrane region" description="Helical" evidence="6">
    <location>
        <begin position="48"/>
        <end position="71"/>
    </location>
</feature>
<feature type="transmembrane region" description="Helical" evidence="6">
    <location>
        <begin position="83"/>
        <end position="114"/>
    </location>
</feature>